<dbReference type="Pfam" id="PF01487">
    <property type="entry name" value="DHquinase_I"/>
    <property type="match status" value="1"/>
</dbReference>
<dbReference type="OrthoDB" id="335886at2"/>
<reference evidence="5 8" key="2">
    <citation type="journal article" date="2019" name="PLoS Negl. Trop. Dis.">
        <title>Revisiting the worldwide diversity of Leptospira species in the environment.</title>
        <authorList>
            <person name="Vincent A.T."/>
            <person name="Schiettekatte O."/>
            <person name="Bourhy P."/>
            <person name="Veyrier F.J."/>
            <person name="Picardeau M."/>
        </authorList>
    </citation>
    <scope>NUCLEOTIDE SEQUENCE [LARGE SCALE GENOMIC DNA]</scope>
    <source>
        <strain evidence="6">201702690</strain>
        <strain evidence="5 8">SSW18</strain>
    </source>
</reference>
<evidence type="ECO:0000256" key="3">
    <source>
        <dbReference type="ARBA" id="ARBA00023239"/>
    </source>
</evidence>
<dbReference type="EMBL" id="RQGC01000004">
    <property type="protein sequence ID" value="TGL41876.1"/>
    <property type="molecule type" value="Genomic_DNA"/>
</dbReference>
<dbReference type="PANTHER" id="PTHR43699">
    <property type="entry name" value="3-DEHYDROQUINATE DEHYDRATASE"/>
    <property type="match status" value="1"/>
</dbReference>
<proteinExistence type="predicted"/>
<dbReference type="GO" id="GO:0003855">
    <property type="term" value="F:3-dehydroquinate dehydratase activity"/>
    <property type="evidence" value="ECO:0007669"/>
    <property type="project" value="UniProtKB-EC"/>
</dbReference>
<dbReference type="PANTHER" id="PTHR43699:SF1">
    <property type="entry name" value="3-DEHYDROQUINATE DEHYDRATASE"/>
    <property type="match status" value="1"/>
</dbReference>
<protein>
    <recommendedName>
        <fullName evidence="2">3-dehydroquinate dehydratase</fullName>
        <ecNumber evidence="2">4.2.1.10</ecNumber>
    </recommendedName>
</protein>
<name>A0A5F1ZUD9_9LEPT</name>
<keyword evidence="7" id="KW-1185">Reference proteome</keyword>
<dbReference type="Proteomes" id="UP000297946">
    <property type="component" value="Unassembled WGS sequence"/>
</dbReference>
<organism evidence="5 8">
    <name type="scientific">Leptospira langatensis</name>
    <dbReference type="NCBI Taxonomy" id="2484983"/>
    <lineage>
        <taxon>Bacteria</taxon>
        <taxon>Pseudomonadati</taxon>
        <taxon>Spirochaetota</taxon>
        <taxon>Spirochaetia</taxon>
        <taxon>Leptospirales</taxon>
        <taxon>Leptospiraceae</taxon>
        <taxon>Leptospira</taxon>
    </lineage>
</organism>
<gene>
    <name evidence="5" type="ORF">EHO57_07460</name>
    <name evidence="6" type="ORF">EHQ53_06630</name>
</gene>
<dbReference type="EC" id="4.2.1.10" evidence="2"/>
<keyword evidence="3" id="KW-0456">Lyase</keyword>
<evidence type="ECO:0000256" key="2">
    <source>
        <dbReference type="ARBA" id="ARBA00012060"/>
    </source>
</evidence>
<keyword evidence="4" id="KW-0704">Schiff base</keyword>
<dbReference type="GO" id="GO:0046279">
    <property type="term" value="P:3,4-dihydroxybenzoate biosynthetic process"/>
    <property type="evidence" value="ECO:0007669"/>
    <property type="project" value="TreeGrafter"/>
</dbReference>
<dbReference type="InterPro" id="IPR001381">
    <property type="entry name" value="DHquinase_I"/>
</dbReference>
<evidence type="ECO:0000313" key="5">
    <source>
        <dbReference type="EMBL" id="TGK03119.1"/>
    </source>
</evidence>
<evidence type="ECO:0000313" key="8">
    <source>
        <dbReference type="Proteomes" id="UP000297946"/>
    </source>
</evidence>
<accession>A0A5F1ZUD9</accession>
<reference evidence="6" key="1">
    <citation type="submission" date="2018-10" db="EMBL/GenBank/DDBJ databases">
        <authorList>
            <person name="Vincent A.T."/>
            <person name="Schiettekatte O."/>
            <person name="Bourhy P."/>
            <person name="Veyrier F.J."/>
            <person name="Picardeau M."/>
        </authorList>
    </citation>
    <scope>NUCLEOTIDE SEQUENCE</scope>
    <source>
        <strain evidence="6">201702690</strain>
    </source>
</reference>
<dbReference type="Proteomes" id="UP000297273">
    <property type="component" value="Unassembled WGS sequence"/>
</dbReference>
<comment type="caution">
    <text evidence="5">The sequence shown here is derived from an EMBL/GenBank/DDBJ whole genome shotgun (WGS) entry which is preliminary data.</text>
</comment>
<evidence type="ECO:0000256" key="1">
    <source>
        <dbReference type="ARBA" id="ARBA00001864"/>
    </source>
</evidence>
<dbReference type="Gene3D" id="3.20.20.70">
    <property type="entry name" value="Aldolase class I"/>
    <property type="match status" value="1"/>
</dbReference>
<comment type="catalytic activity">
    <reaction evidence="1">
        <text>3-dehydroquinate = 3-dehydroshikimate + H2O</text>
        <dbReference type="Rhea" id="RHEA:21096"/>
        <dbReference type="ChEBI" id="CHEBI:15377"/>
        <dbReference type="ChEBI" id="CHEBI:16630"/>
        <dbReference type="ChEBI" id="CHEBI:32364"/>
        <dbReference type="EC" id="4.2.1.10"/>
    </reaction>
</comment>
<sequence>MPLPGNQKIHIILTLNEEEFFGLEKKPEADFLEIRLDQFSSKEGNANKILKQIEKLNAACVLTYRQPEDSSLQSVGIWTQENVLPLINGLESEKHYIDLELDKDNSIFTNLDESRFGIIRSIHNFSGAPSREELLFYLNPVMEEVLATRKTELPFERIFKVAALPKSQAEIKSFLESCSYIASQCAKQNMPIGFCGILMGEEGQEYRIFPERIGSQFTYCCLGKPKAPGQVDLKTLLEKRSK</sequence>
<evidence type="ECO:0000313" key="7">
    <source>
        <dbReference type="Proteomes" id="UP000297273"/>
    </source>
</evidence>
<dbReference type="CDD" id="cd00502">
    <property type="entry name" value="DHQase_I"/>
    <property type="match status" value="1"/>
</dbReference>
<dbReference type="EMBL" id="RQER01000004">
    <property type="protein sequence ID" value="TGK03119.1"/>
    <property type="molecule type" value="Genomic_DNA"/>
</dbReference>
<evidence type="ECO:0000313" key="6">
    <source>
        <dbReference type="EMBL" id="TGL41876.1"/>
    </source>
</evidence>
<evidence type="ECO:0000256" key="4">
    <source>
        <dbReference type="ARBA" id="ARBA00023270"/>
    </source>
</evidence>
<dbReference type="InterPro" id="IPR050146">
    <property type="entry name" value="Type-I_3-dehydroquinase"/>
</dbReference>
<dbReference type="InterPro" id="IPR013785">
    <property type="entry name" value="Aldolase_TIM"/>
</dbReference>
<dbReference type="AlphaFoldDB" id="A0A5F1ZUD9"/>
<dbReference type="SUPFAM" id="SSF51569">
    <property type="entry name" value="Aldolase"/>
    <property type="match status" value="1"/>
</dbReference>